<evidence type="ECO:0000256" key="1">
    <source>
        <dbReference type="SAM" id="MobiDB-lite"/>
    </source>
</evidence>
<evidence type="ECO:0000313" key="3">
    <source>
        <dbReference type="Proteomes" id="UP001176940"/>
    </source>
</evidence>
<keyword evidence="3" id="KW-1185">Reference proteome</keyword>
<protein>
    <submittedName>
        <fullName evidence="2">Uncharacterized protein</fullName>
    </submittedName>
</protein>
<dbReference type="EMBL" id="CAUEEQ010030008">
    <property type="protein sequence ID" value="CAJ0949332.1"/>
    <property type="molecule type" value="Genomic_DNA"/>
</dbReference>
<evidence type="ECO:0000313" key="2">
    <source>
        <dbReference type="EMBL" id="CAJ0949332.1"/>
    </source>
</evidence>
<gene>
    <name evidence="2" type="ORF">RIMI_LOCUS12570643</name>
</gene>
<sequence length="171" mass="19987">MFLYRNIRVSVEESDDFIDLWKDKRPQGRNDGGAGIPEPSHEEVRNQSRGARYQDEALSETWRNVTQSFGEMFRTFRDIFSRVYSCCVEEPNIFQRLLMLVYHCCSFTKWSCKLIAVAPGHILRLVKKSRLVSSLSHFTKRNVRQNLRTFQGTDPDETRILIDGDQPPEII</sequence>
<comment type="caution">
    <text evidence="2">The sequence shown here is derived from an EMBL/GenBank/DDBJ whole genome shotgun (WGS) entry which is preliminary data.</text>
</comment>
<accession>A0ABN9LS72</accession>
<organism evidence="2 3">
    <name type="scientific">Ranitomeya imitator</name>
    <name type="common">mimic poison frog</name>
    <dbReference type="NCBI Taxonomy" id="111125"/>
    <lineage>
        <taxon>Eukaryota</taxon>
        <taxon>Metazoa</taxon>
        <taxon>Chordata</taxon>
        <taxon>Craniata</taxon>
        <taxon>Vertebrata</taxon>
        <taxon>Euteleostomi</taxon>
        <taxon>Amphibia</taxon>
        <taxon>Batrachia</taxon>
        <taxon>Anura</taxon>
        <taxon>Neobatrachia</taxon>
        <taxon>Hyloidea</taxon>
        <taxon>Dendrobatidae</taxon>
        <taxon>Dendrobatinae</taxon>
        <taxon>Ranitomeya</taxon>
    </lineage>
</organism>
<dbReference type="Proteomes" id="UP001176940">
    <property type="component" value="Unassembled WGS sequence"/>
</dbReference>
<name>A0ABN9LS72_9NEOB</name>
<proteinExistence type="predicted"/>
<reference evidence="2" key="1">
    <citation type="submission" date="2023-07" db="EMBL/GenBank/DDBJ databases">
        <authorList>
            <person name="Stuckert A."/>
        </authorList>
    </citation>
    <scope>NUCLEOTIDE SEQUENCE</scope>
</reference>
<feature type="region of interest" description="Disordered" evidence="1">
    <location>
        <begin position="22"/>
        <end position="50"/>
    </location>
</feature>